<evidence type="ECO:0000256" key="5">
    <source>
        <dbReference type="ARBA" id="ARBA00023242"/>
    </source>
</evidence>
<evidence type="ECO:0000256" key="1">
    <source>
        <dbReference type="ARBA" id="ARBA00004123"/>
    </source>
</evidence>
<dbReference type="EMBL" id="BGZK01001455">
    <property type="protein sequence ID" value="GBP80291.1"/>
    <property type="molecule type" value="Genomic_DNA"/>
</dbReference>
<dbReference type="AlphaFoldDB" id="A0A4C1YUX9"/>
<evidence type="ECO:0000256" key="2">
    <source>
        <dbReference type="ARBA" id="ARBA00022723"/>
    </source>
</evidence>
<dbReference type="OrthoDB" id="1271298at2759"/>
<dbReference type="GO" id="GO:0005634">
    <property type="term" value="C:nucleus"/>
    <property type="evidence" value="ECO:0007669"/>
    <property type="project" value="UniProtKB-SubCell"/>
</dbReference>
<keyword evidence="7" id="KW-1185">Reference proteome</keyword>
<organism evidence="6 7">
    <name type="scientific">Eumeta variegata</name>
    <name type="common">Bagworm moth</name>
    <name type="synonym">Eumeta japonica</name>
    <dbReference type="NCBI Taxonomy" id="151549"/>
    <lineage>
        <taxon>Eukaryota</taxon>
        <taxon>Metazoa</taxon>
        <taxon>Ecdysozoa</taxon>
        <taxon>Arthropoda</taxon>
        <taxon>Hexapoda</taxon>
        <taxon>Insecta</taxon>
        <taxon>Pterygota</taxon>
        <taxon>Neoptera</taxon>
        <taxon>Endopterygota</taxon>
        <taxon>Lepidoptera</taxon>
        <taxon>Glossata</taxon>
        <taxon>Ditrysia</taxon>
        <taxon>Tineoidea</taxon>
        <taxon>Psychidae</taxon>
        <taxon>Oiketicinae</taxon>
        <taxon>Eumeta</taxon>
    </lineage>
</organism>
<dbReference type="PANTHER" id="PTHR46481">
    <property type="entry name" value="ZINC FINGER BED DOMAIN-CONTAINING PROTEIN 4"/>
    <property type="match status" value="1"/>
</dbReference>
<accession>A0A4C1YUX9</accession>
<keyword evidence="4" id="KW-0862">Zinc</keyword>
<evidence type="ECO:0000313" key="6">
    <source>
        <dbReference type="EMBL" id="GBP80291.1"/>
    </source>
</evidence>
<comment type="caution">
    <text evidence="6">The sequence shown here is derived from an EMBL/GenBank/DDBJ whole genome shotgun (WGS) entry which is preliminary data.</text>
</comment>
<dbReference type="InterPro" id="IPR052035">
    <property type="entry name" value="ZnF_BED_domain_contain"/>
</dbReference>
<keyword evidence="2" id="KW-0479">Metal-binding</keyword>
<proteinExistence type="predicted"/>
<dbReference type="GO" id="GO:0008270">
    <property type="term" value="F:zinc ion binding"/>
    <property type="evidence" value="ECO:0007669"/>
    <property type="project" value="UniProtKB-KW"/>
</dbReference>
<dbReference type="Proteomes" id="UP000299102">
    <property type="component" value="Unassembled WGS sequence"/>
</dbReference>
<dbReference type="PANTHER" id="PTHR46481:SF10">
    <property type="entry name" value="ZINC FINGER BED DOMAIN-CONTAINING PROTEIN 39"/>
    <property type="match status" value="1"/>
</dbReference>
<comment type="subcellular location">
    <subcellularLocation>
        <location evidence="1">Nucleus</location>
    </subcellularLocation>
</comment>
<sequence length="167" mass="19226">MQKMVGHFHHSEPTIRKLTEYQKQYRLPEHTLVQNVDVSWNSTYLMLQKVFETKNAANLYTVRRRILIPILGGVTFRTITPTSLQFSVGQLPMQNPNPPYFSLKLPLGLLTSEFHPKKAKKAPNSIVTIPAKSTKSIYDTPEMEEAIPAFRSITRGNTRNHEKHQQK</sequence>
<reference evidence="6 7" key="1">
    <citation type="journal article" date="2019" name="Commun. Biol.">
        <title>The bagworm genome reveals a unique fibroin gene that provides high tensile strength.</title>
        <authorList>
            <person name="Kono N."/>
            <person name="Nakamura H."/>
            <person name="Ohtoshi R."/>
            <person name="Tomita M."/>
            <person name="Numata K."/>
            <person name="Arakawa K."/>
        </authorList>
    </citation>
    <scope>NUCLEOTIDE SEQUENCE [LARGE SCALE GENOMIC DNA]</scope>
</reference>
<evidence type="ECO:0000313" key="7">
    <source>
        <dbReference type="Proteomes" id="UP000299102"/>
    </source>
</evidence>
<protein>
    <submittedName>
        <fullName evidence="6">Zinc finger BED domain-containing protein 4</fullName>
    </submittedName>
</protein>
<keyword evidence="5" id="KW-0539">Nucleus</keyword>
<name>A0A4C1YUX9_EUMVA</name>
<keyword evidence="3" id="KW-0863">Zinc-finger</keyword>
<evidence type="ECO:0000256" key="3">
    <source>
        <dbReference type="ARBA" id="ARBA00022771"/>
    </source>
</evidence>
<evidence type="ECO:0000256" key="4">
    <source>
        <dbReference type="ARBA" id="ARBA00022833"/>
    </source>
</evidence>
<gene>
    <name evidence="6" type="primary">Zbed4</name>
    <name evidence="6" type="ORF">EVAR_37968_1</name>
</gene>